<evidence type="ECO:0000256" key="8">
    <source>
        <dbReference type="ARBA" id="ARBA00022692"/>
    </source>
</evidence>
<feature type="transmembrane region" description="Helical" evidence="12">
    <location>
        <begin position="338"/>
        <end position="355"/>
    </location>
</feature>
<name>A0ABV3QEJ3_9GAMM</name>
<proteinExistence type="inferred from homology"/>
<keyword evidence="14" id="KW-1185">Reference proteome</keyword>
<comment type="caution">
    <text evidence="13">The sequence shown here is derived from an EMBL/GenBank/DDBJ whole genome shotgun (WGS) entry which is preliminary data.</text>
</comment>
<feature type="transmembrane region" description="Helical" evidence="12">
    <location>
        <begin position="100"/>
        <end position="122"/>
    </location>
</feature>
<dbReference type="InterPro" id="IPR030922">
    <property type="entry name" value="LptF"/>
</dbReference>
<dbReference type="RefSeq" id="WP_367854283.1">
    <property type="nucleotide sequence ID" value="NZ_JBFOHK010000002.1"/>
</dbReference>
<keyword evidence="10 12" id="KW-0472">Membrane</keyword>
<comment type="subunit">
    <text evidence="11">Component of the lipopolysaccharide transport and assembly complex. The LptBFG transporter is composed of two ATP-binding proteins (LptB) and two transmembrane proteins (LptF and LptG).</text>
</comment>
<keyword evidence="9 12" id="KW-1133">Transmembrane helix</keyword>
<evidence type="ECO:0000256" key="12">
    <source>
        <dbReference type="SAM" id="Phobius"/>
    </source>
</evidence>
<comment type="subcellular location">
    <subcellularLocation>
        <location evidence="2">Cell inner membrane</location>
        <topology evidence="2">Multi-pass membrane protein</topology>
    </subcellularLocation>
</comment>
<dbReference type="InterPro" id="IPR005495">
    <property type="entry name" value="LptG/LptF_permease"/>
</dbReference>
<evidence type="ECO:0000256" key="2">
    <source>
        <dbReference type="ARBA" id="ARBA00004429"/>
    </source>
</evidence>
<keyword evidence="6" id="KW-1003">Cell membrane</keyword>
<accession>A0ABV3QEJ3</accession>
<gene>
    <name evidence="13" type="primary">lptF</name>
    <name evidence="13" type="ORF">ABQJ54_10745</name>
</gene>
<protein>
    <recommendedName>
        <fullName evidence="4">Lipopolysaccharide export system permease protein LptF</fullName>
    </recommendedName>
</protein>
<evidence type="ECO:0000256" key="4">
    <source>
        <dbReference type="ARBA" id="ARBA00014213"/>
    </source>
</evidence>
<feature type="transmembrane region" description="Helical" evidence="12">
    <location>
        <begin position="21"/>
        <end position="41"/>
    </location>
</feature>
<keyword evidence="8 12" id="KW-0812">Transmembrane</keyword>
<keyword evidence="5" id="KW-0813">Transport</keyword>
<dbReference type="Proteomes" id="UP001556220">
    <property type="component" value="Unassembled WGS sequence"/>
</dbReference>
<evidence type="ECO:0000256" key="10">
    <source>
        <dbReference type="ARBA" id="ARBA00023136"/>
    </source>
</evidence>
<evidence type="ECO:0000256" key="1">
    <source>
        <dbReference type="ARBA" id="ARBA00002265"/>
    </source>
</evidence>
<evidence type="ECO:0000313" key="13">
    <source>
        <dbReference type="EMBL" id="MEW9572232.1"/>
    </source>
</evidence>
<evidence type="ECO:0000256" key="3">
    <source>
        <dbReference type="ARBA" id="ARBA00007725"/>
    </source>
</evidence>
<feature type="transmembrane region" description="Helical" evidence="12">
    <location>
        <begin position="61"/>
        <end position="79"/>
    </location>
</feature>
<comment type="function">
    <text evidence="1">Part of the ABC transporter complex LptBFG involved in the translocation of lipopolysaccharide (LPS) from the inner membrane to the outer membrane.</text>
</comment>
<evidence type="ECO:0000313" key="14">
    <source>
        <dbReference type="Proteomes" id="UP001556220"/>
    </source>
</evidence>
<evidence type="ECO:0000256" key="11">
    <source>
        <dbReference type="ARBA" id="ARBA00026081"/>
    </source>
</evidence>
<keyword evidence="7" id="KW-0997">Cell inner membrane</keyword>
<comment type="similarity">
    <text evidence="3">Belongs to the LptF/LptG family.</text>
</comment>
<dbReference type="EMBL" id="JBFOHK010000002">
    <property type="protein sequence ID" value="MEW9572232.1"/>
    <property type="molecule type" value="Genomic_DNA"/>
</dbReference>
<dbReference type="NCBIfam" id="TIGR04407">
    <property type="entry name" value="LptF_YjgP"/>
    <property type="match status" value="1"/>
</dbReference>
<dbReference type="PANTHER" id="PTHR33529:SF7">
    <property type="entry name" value="LIPOPOLYSACCHARIDE EXPORT SYSTEM PERMEASE PROTEIN LPTF"/>
    <property type="match status" value="1"/>
</dbReference>
<evidence type="ECO:0000256" key="9">
    <source>
        <dbReference type="ARBA" id="ARBA00022989"/>
    </source>
</evidence>
<dbReference type="PANTHER" id="PTHR33529">
    <property type="entry name" value="SLR0882 PROTEIN-RELATED"/>
    <property type="match status" value="1"/>
</dbReference>
<sequence length="376" mass="41205">MLSILDRYFLRELAQTVAATVVVLVVIVAGTAFAGVLQQVAKGSFPASVMFQVLGLRTLQQLTSMLPLACMIGVLMGLGRMYRESEMHVLMSSGMGPRGLVRPTSILAVVLVLLTAVVSLWLGPRASATSDNLVAVANRSVIAAGLDAGRFTELPGKGGIIFTDALSQDGTKLGRSFVSTQRPSKGGPDHVKVVTASNGELYQESNGSNRFIAFHTGWQYDIPLGADNWRRMQYERNDSSLSTVTDSDDNEDPAESMTTLQLLHATTPDARAELAWRTNAPALTLVMLMLALPLSRQSPREPRYGRLMLAMATFYLYYLLLALGRAQIDKGHWHHQTALWLLHVVMIALAGWLWWKQYAPRKSGDNKPRNDKALPA</sequence>
<evidence type="ECO:0000256" key="7">
    <source>
        <dbReference type="ARBA" id="ARBA00022519"/>
    </source>
</evidence>
<feature type="transmembrane region" description="Helical" evidence="12">
    <location>
        <begin position="307"/>
        <end position="326"/>
    </location>
</feature>
<dbReference type="Pfam" id="PF03739">
    <property type="entry name" value="LptF_LptG"/>
    <property type="match status" value="1"/>
</dbReference>
<organism evidence="13 14">
    <name type="scientific">Rhodanobacter lycopersici</name>
    <dbReference type="NCBI Taxonomy" id="3162487"/>
    <lineage>
        <taxon>Bacteria</taxon>
        <taxon>Pseudomonadati</taxon>
        <taxon>Pseudomonadota</taxon>
        <taxon>Gammaproteobacteria</taxon>
        <taxon>Lysobacterales</taxon>
        <taxon>Rhodanobacteraceae</taxon>
        <taxon>Rhodanobacter</taxon>
    </lineage>
</organism>
<evidence type="ECO:0000256" key="5">
    <source>
        <dbReference type="ARBA" id="ARBA00022448"/>
    </source>
</evidence>
<reference evidence="13 14" key="1">
    <citation type="submission" date="2024-06" db="EMBL/GenBank/DDBJ databases">
        <authorList>
            <person name="Woo H."/>
        </authorList>
    </citation>
    <scope>NUCLEOTIDE SEQUENCE [LARGE SCALE GENOMIC DNA]</scope>
    <source>
        <strain evidence="13 14">Si-c</strain>
    </source>
</reference>
<evidence type="ECO:0000256" key="6">
    <source>
        <dbReference type="ARBA" id="ARBA00022475"/>
    </source>
</evidence>